<evidence type="ECO:0000313" key="2">
    <source>
        <dbReference type="EMBL" id="TNN78097.1"/>
    </source>
</evidence>
<feature type="region of interest" description="Disordered" evidence="1">
    <location>
        <begin position="1"/>
        <end position="24"/>
    </location>
</feature>
<feature type="compositionally biased region" description="Acidic residues" evidence="1">
    <location>
        <begin position="341"/>
        <end position="359"/>
    </location>
</feature>
<dbReference type="PANTHER" id="PTHR22397">
    <property type="entry name" value="JUNCTIONAL SARCOPLASMIC RETICULUM PROTEIN 1"/>
    <property type="match status" value="1"/>
</dbReference>
<dbReference type="EMBL" id="SRLO01000076">
    <property type="protein sequence ID" value="TNN78097.1"/>
    <property type="molecule type" value="Genomic_DNA"/>
</dbReference>
<feature type="region of interest" description="Disordered" evidence="1">
    <location>
        <begin position="83"/>
        <end position="120"/>
    </location>
</feature>
<dbReference type="Proteomes" id="UP000314294">
    <property type="component" value="Unassembled WGS sequence"/>
</dbReference>
<feature type="compositionally biased region" description="Basic and acidic residues" evidence="1">
    <location>
        <begin position="434"/>
        <end position="444"/>
    </location>
</feature>
<dbReference type="OrthoDB" id="9908757at2759"/>
<dbReference type="InterPro" id="IPR026178">
    <property type="entry name" value="JSRP1"/>
</dbReference>
<gene>
    <name evidence="2" type="ORF">EYF80_011602</name>
</gene>
<keyword evidence="3" id="KW-1185">Reference proteome</keyword>
<dbReference type="Pfam" id="PF15312">
    <property type="entry name" value="JSRP"/>
    <property type="match status" value="1"/>
</dbReference>
<proteinExistence type="predicted"/>
<feature type="compositionally biased region" description="Basic and acidic residues" evidence="1">
    <location>
        <begin position="1"/>
        <end position="14"/>
    </location>
</feature>
<dbReference type="PANTHER" id="PTHR22397:SF2">
    <property type="entry name" value="JUNCTIONAL SARCOPLASMIC RETICULUM PROTEIN 1"/>
    <property type="match status" value="1"/>
</dbReference>
<evidence type="ECO:0000313" key="3">
    <source>
        <dbReference type="Proteomes" id="UP000314294"/>
    </source>
</evidence>
<evidence type="ECO:0000256" key="1">
    <source>
        <dbReference type="SAM" id="MobiDB-lite"/>
    </source>
</evidence>
<feature type="compositionally biased region" description="Acidic residues" evidence="1">
    <location>
        <begin position="421"/>
        <end position="433"/>
    </location>
</feature>
<feature type="compositionally biased region" description="Basic and acidic residues" evidence="1">
    <location>
        <begin position="378"/>
        <end position="392"/>
    </location>
</feature>
<accession>A0A4Z2IJX9</accession>
<comment type="caution">
    <text evidence="2">The sequence shown here is derived from an EMBL/GenBank/DDBJ whole genome shotgun (WGS) entry which is preliminary data.</text>
</comment>
<protein>
    <submittedName>
        <fullName evidence="2">Uncharacterized protein</fullName>
    </submittedName>
</protein>
<feature type="compositionally biased region" description="Basic and acidic residues" evidence="1">
    <location>
        <begin position="360"/>
        <end position="369"/>
    </location>
</feature>
<name>A0A4Z2IJX9_9TELE</name>
<sequence>MGREPGGKWERREGLGLGGRQKPLCSNKQYKLSELDVILQHDTDAKGFFSGFKEARLRARLVEVREKGTEGWSWKEEKILERRKDNEVAEGDRDAEDNEQRKEKEGEEKTASGKQDEKEKKIEKERRAVIIKSLTQSYCSGYSAELRGILPTAKGYGAFVHSRVNTDGYSVIQLELDRVLAKTTDLFVIGGAEQPDTLRYQYTGALCRTCAWLSDLKSSTLSPSLPRNNRLCDKGLQSLPGGTPNVETAALRKAPSIQNVTKIEKPWENVTLNRCLLVAITILVLTSGFQRLHEALRGQGAAEEEEEVELTVRRTGTLRQRRQPPEPEATLWEVMFGWLPDLDDEEDGDDDEDEDDEQVEESKRGEAVRAPRGLRNKPLPDKKLMKQREGTFKKRKGKKDKGEEIRDKNEKDKKEELDRAADEEDEDGEEEEAQPEKNTKLEEKKKKKKTQKG</sequence>
<reference evidence="2 3" key="1">
    <citation type="submission" date="2019-03" db="EMBL/GenBank/DDBJ databases">
        <title>First draft genome of Liparis tanakae, snailfish: a comprehensive survey of snailfish specific genes.</title>
        <authorList>
            <person name="Kim W."/>
            <person name="Song I."/>
            <person name="Jeong J.-H."/>
            <person name="Kim D."/>
            <person name="Kim S."/>
            <person name="Ryu S."/>
            <person name="Song J.Y."/>
            <person name="Lee S.K."/>
        </authorList>
    </citation>
    <scope>NUCLEOTIDE SEQUENCE [LARGE SCALE GENOMIC DNA]</scope>
    <source>
        <tissue evidence="2">Muscle</tissue>
    </source>
</reference>
<dbReference type="AlphaFoldDB" id="A0A4Z2IJX9"/>
<feature type="region of interest" description="Disordered" evidence="1">
    <location>
        <begin position="297"/>
        <end position="453"/>
    </location>
</feature>
<feature type="compositionally biased region" description="Basic and acidic residues" evidence="1">
    <location>
        <begin position="400"/>
        <end position="420"/>
    </location>
</feature>
<organism evidence="2 3">
    <name type="scientific">Liparis tanakae</name>
    <name type="common">Tanaka's snailfish</name>
    <dbReference type="NCBI Taxonomy" id="230148"/>
    <lineage>
        <taxon>Eukaryota</taxon>
        <taxon>Metazoa</taxon>
        <taxon>Chordata</taxon>
        <taxon>Craniata</taxon>
        <taxon>Vertebrata</taxon>
        <taxon>Euteleostomi</taxon>
        <taxon>Actinopterygii</taxon>
        <taxon>Neopterygii</taxon>
        <taxon>Teleostei</taxon>
        <taxon>Neoteleostei</taxon>
        <taxon>Acanthomorphata</taxon>
        <taxon>Eupercaria</taxon>
        <taxon>Perciformes</taxon>
        <taxon>Cottioidei</taxon>
        <taxon>Cottales</taxon>
        <taxon>Liparidae</taxon>
        <taxon>Liparis</taxon>
    </lineage>
</organism>